<name>A0ABU8B3A4_9BRAD</name>
<dbReference type="EMBL" id="JAZHRV010000001">
    <property type="protein sequence ID" value="MEH2553020.1"/>
    <property type="molecule type" value="Genomic_DNA"/>
</dbReference>
<sequence length="35" mass="3775">MIDGTGYVVSLLDGVNGVRRSLFARIWHGVNATSL</sequence>
<evidence type="ECO:0000313" key="2">
    <source>
        <dbReference type="Proteomes" id="UP001364224"/>
    </source>
</evidence>
<reference evidence="1 2" key="1">
    <citation type="submission" date="2024-02" db="EMBL/GenBank/DDBJ databases">
        <title>Adaptive strategies in a cosmopolitan and abundant soil bacterium.</title>
        <authorList>
            <person name="Carini P."/>
        </authorList>
    </citation>
    <scope>NUCLEOTIDE SEQUENCE [LARGE SCALE GENOMIC DNA]</scope>
    <source>
        <strain evidence="1 2">AZCC 1608</strain>
    </source>
</reference>
<keyword evidence="2" id="KW-1185">Reference proteome</keyword>
<gene>
    <name evidence="1" type="ORF">V1286_000549</name>
</gene>
<proteinExistence type="predicted"/>
<evidence type="ECO:0000313" key="1">
    <source>
        <dbReference type="EMBL" id="MEH2553020.1"/>
    </source>
</evidence>
<protein>
    <submittedName>
        <fullName evidence="1">Uncharacterized protein</fullName>
    </submittedName>
</protein>
<organism evidence="1 2">
    <name type="scientific">Bradyrhizobium algeriense</name>
    <dbReference type="NCBI Taxonomy" id="634784"/>
    <lineage>
        <taxon>Bacteria</taxon>
        <taxon>Pseudomonadati</taxon>
        <taxon>Pseudomonadota</taxon>
        <taxon>Alphaproteobacteria</taxon>
        <taxon>Hyphomicrobiales</taxon>
        <taxon>Nitrobacteraceae</taxon>
        <taxon>Bradyrhizobium</taxon>
    </lineage>
</organism>
<dbReference type="Proteomes" id="UP001364224">
    <property type="component" value="Unassembled WGS sequence"/>
</dbReference>
<accession>A0ABU8B3A4</accession>
<comment type="caution">
    <text evidence="1">The sequence shown here is derived from an EMBL/GenBank/DDBJ whole genome shotgun (WGS) entry which is preliminary data.</text>
</comment>